<keyword evidence="3 5" id="KW-0687">Ribonucleoprotein</keyword>
<dbReference type="Pfam" id="PF00453">
    <property type="entry name" value="Ribosomal_L20"/>
    <property type="match status" value="1"/>
</dbReference>
<keyword evidence="9" id="KW-0934">Plastid</keyword>
<dbReference type="GO" id="GO:0005840">
    <property type="term" value="C:ribosome"/>
    <property type="evidence" value="ECO:0007669"/>
    <property type="project" value="UniProtKB-KW"/>
</dbReference>
<dbReference type="AlphaFoldDB" id="A0A650FHB4"/>
<dbReference type="HAMAP" id="MF_00382">
    <property type="entry name" value="Ribosomal_bL20"/>
    <property type="match status" value="1"/>
</dbReference>
<dbReference type="InterPro" id="IPR035566">
    <property type="entry name" value="Ribosomal_protein_bL20_C"/>
</dbReference>
<dbReference type="GO" id="GO:1990904">
    <property type="term" value="C:ribonucleoprotein complex"/>
    <property type="evidence" value="ECO:0007669"/>
    <property type="project" value="UniProtKB-KW"/>
</dbReference>
<keyword evidence="5 7" id="KW-0694">RNA-binding</keyword>
<organism evidence="9">
    <name type="scientific">Selaginella rossii</name>
    <dbReference type="NCBI Taxonomy" id="1834511"/>
    <lineage>
        <taxon>Eukaryota</taxon>
        <taxon>Viridiplantae</taxon>
        <taxon>Streptophyta</taxon>
        <taxon>Embryophyta</taxon>
        <taxon>Tracheophyta</taxon>
        <taxon>Lycopodiopsida</taxon>
        <taxon>Selaginellales</taxon>
        <taxon>Selaginellaceae</taxon>
        <taxon>Selaginella</taxon>
    </lineage>
</organism>
<keyword evidence="9" id="KW-0150">Chloroplast</keyword>
<dbReference type="PANTHER" id="PTHR10986">
    <property type="entry name" value="39S RIBOSOMAL PROTEIN L20"/>
    <property type="match status" value="1"/>
</dbReference>
<protein>
    <recommendedName>
        <fullName evidence="4 5">Large ribosomal subunit protein bL20c</fullName>
    </recommendedName>
</protein>
<evidence type="ECO:0000256" key="4">
    <source>
        <dbReference type="ARBA" id="ARBA00035295"/>
    </source>
</evidence>
<gene>
    <name evidence="5 9" type="primary">rpl20</name>
</gene>
<dbReference type="Gene3D" id="1.10.1900.20">
    <property type="entry name" value="Ribosomal protein L20"/>
    <property type="match status" value="1"/>
</dbReference>
<dbReference type="EMBL" id="MK622382">
    <property type="protein sequence ID" value="QGU93182.1"/>
    <property type="molecule type" value="Genomic_DNA"/>
</dbReference>
<sequence length="119" mass="13321">MTRAKRGYAARKHRRNIIQLASGFRGAHSEIVRASNQQVVRAPAPSHRDRDKRKRDFRRPRIARINAAARNAGVSHTKLIRHSSKNQVLPNRKIPAQMAVPDTESSATILRISASDGGR</sequence>
<dbReference type="GO" id="GO:0019843">
    <property type="term" value="F:rRNA binding"/>
    <property type="evidence" value="ECO:0007669"/>
    <property type="project" value="UniProtKB-UniRule"/>
</dbReference>
<dbReference type="GO" id="GO:0006412">
    <property type="term" value="P:translation"/>
    <property type="evidence" value="ECO:0007669"/>
    <property type="project" value="InterPro"/>
</dbReference>
<evidence type="ECO:0000256" key="1">
    <source>
        <dbReference type="ARBA" id="ARBA00007698"/>
    </source>
</evidence>
<evidence type="ECO:0000256" key="7">
    <source>
        <dbReference type="RuleBase" id="RU004311"/>
    </source>
</evidence>
<dbReference type="Gene3D" id="6.10.160.10">
    <property type="match status" value="1"/>
</dbReference>
<proteinExistence type="inferred from homology"/>
<evidence type="ECO:0000256" key="2">
    <source>
        <dbReference type="ARBA" id="ARBA00022980"/>
    </source>
</evidence>
<dbReference type="GO" id="GO:0009507">
    <property type="term" value="C:chloroplast"/>
    <property type="evidence" value="ECO:0007669"/>
    <property type="project" value="UniProtKB-SubCell"/>
</dbReference>
<dbReference type="SUPFAM" id="SSF74731">
    <property type="entry name" value="Ribosomal protein L20"/>
    <property type="match status" value="1"/>
</dbReference>
<dbReference type="GO" id="GO:0003735">
    <property type="term" value="F:structural constituent of ribosome"/>
    <property type="evidence" value="ECO:0007669"/>
    <property type="project" value="InterPro"/>
</dbReference>
<comment type="subcellular location">
    <subcellularLocation>
        <location evidence="5">Plastid</location>
        <location evidence="5">Chloroplast</location>
    </subcellularLocation>
</comment>
<feature type="compositionally biased region" description="Basic residues" evidence="8">
    <location>
        <begin position="50"/>
        <end position="59"/>
    </location>
</feature>
<evidence type="ECO:0000313" key="9">
    <source>
        <dbReference type="EMBL" id="QGU93182.1"/>
    </source>
</evidence>
<dbReference type="InterPro" id="IPR005813">
    <property type="entry name" value="Ribosomal_bL20"/>
</dbReference>
<dbReference type="NCBIfam" id="TIGR01032">
    <property type="entry name" value="rplT_bact"/>
    <property type="match status" value="1"/>
</dbReference>
<evidence type="ECO:0000256" key="5">
    <source>
        <dbReference type="HAMAP-Rule" id="MF_00382"/>
    </source>
</evidence>
<reference evidence="9" key="1">
    <citation type="journal article" date="2019" name="J. ISSAAS">
        <title>Phylogenomics of Selaginellaceae with special reference to the enigmatic sanguinolenta group.</title>
        <authorList>
            <person name="Zhang H.-R."/>
            <person name="Wei R."/>
            <person name="Xiang Q.-P."/>
            <person name="Zhang X.-C."/>
        </authorList>
    </citation>
    <scope>NUCLEOTIDE SEQUENCE</scope>
</reference>
<evidence type="ECO:0000256" key="8">
    <source>
        <dbReference type="SAM" id="MobiDB-lite"/>
    </source>
</evidence>
<comment type="similarity">
    <text evidence="1 5 6">Belongs to the bacterial ribosomal protein bL20 family.</text>
</comment>
<feature type="region of interest" description="Disordered" evidence="8">
    <location>
        <begin position="38"/>
        <end position="59"/>
    </location>
</feature>
<evidence type="ECO:0000256" key="3">
    <source>
        <dbReference type="ARBA" id="ARBA00023274"/>
    </source>
</evidence>
<accession>A0A650FHB4</accession>
<keyword evidence="2 5" id="KW-0689">Ribosomal protein</keyword>
<geneLocation type="chloroplast" evidence="9"/>
<dbReference type="PRINTS" id="PR00062">
    <property type="entry name" value="RIBOSOMALL20"/>
</dbReference>
<keyword evidence="5 7" id="KW-0699">rRNA-binding</keyword>
<evidence type="ECO:0000256" key="6">
    <source>
        <dbReference type="RuleBase" id="RU000561"/>
    </source>
</evidence>
<comment type="function">
    <text evidence="5 7">Binds directly to 23S ribosomal RNA and is necessary for the in vitro assembly process of the 50S ribosomal subunit. It is not involved in the protein synthesizing functions of that subunit.</text>
</comment>
<name>A0A650FHB4_9TRAC</name>
<dbReference type="GO" id="GO:0000027">
    <property type="term" value="P:ribosomal large subunit assembly"/>
    <property type="evidence" value="ECO:0007669"/>
    <property type="project" value="UniProtKB-UniRule"/>
</dbReference>